<protein>
    <submittedName>
        <fullName evidence="2">Uncharacterized protein</fullName>
    </submittedName>
</protein>
<organism evidence="2 3">
    <name type="scientific">Caerostris extrusa</name>
    <name type="common">Bark spider</name>
    <name type="synonym">Caerostris bankana</name>
    <dbReference type="NCBI Taxonomy" id="172846"/>
    <lineage>
        <taxon>Eukaryota</taxon>
        <taxon>Metazoa</taxon>
        <taxon>Ecdysozoa</taxon>
        <taxon>Arthropoda</taxon>
        <taxon>Chelicerata</taxon>
        <taxon>Arachnida</taxon>
        <taxon>Araneae</taxon>
        <taxon>Araneomorphae</taxon>
        <taxon>Entelegynae</taxon>
        <taxon>Araneoidea</taxon>
        <taxon>Araneidae</taxon>
        <taxon>Caerostris</taxon>
    </lineage>
</organism>
<evidence type="ECO:0000256" key="1">
    <source>
        <dbReference type="SAM" id="MobiDB-lite"/>
    </source>
</evidence>
<sequence length="86" mass="9977">MIPDPRVSPPTLPSNRSTSPRRKEPYMLSVDTKNVVVKKMFAKAIIAEQWRLQSFRSFAVFICIFNNRLTALYRVFPAFSLDRVTI</sequence>
<keyword evidence="3" id="KW-1185">Reference proteome</keyword>
<dbReference type="Proteomes" id="UP001054945">
    <property type="component" value="Unassembled WGS sequence"/>
</dbReference>
<comment type="caution">
    <text evidence="2">The sequence shown here is derived from an EMBL/GenBank/DDBJ whole genome shotgun (WGS) entry which is preliminary data.</text>
</comment>
<feature type="compositionally biased region" description="Pro residues" evidence="1">
    <location>
        <begin position="1"/>
        <end position="12"/>
    </location>
</feature>
<accession>A0AAV4U3K8</accession>
<dbReference type="EMBL" id="BPLR01012235">
    <property type="protein sequence ID" value="GIY52388.1"/>
    <property type="molecule type" value="Genomic_DNA"/>
</dbReference>
<evidence type="ECO:0000313" key="3">
    <source>
        <dbReference type="Proteomes" id="UP001054945"/>
    </source>
</evidence>
<evidence type="ECO:0000313" key="2">
    <source>
        <dbReference type="EMBL" id="GIY52388.1"/>
    </source>
</evidence>
<dbReference type="AlphaFoldDB" id="A0AAV4U3K8"/>
<feature type="region of interest" description="Disordered" evidence="1">
    <location>
        <begin position="1"/>
        <end position="24"/>
    </location>
</feature>
<reference evidence="2 3" key="1">
    <citation type="submission" date="2021-06" db="EMBL/GenBank/DDBJ databases">
        <title>Caerostris extrusa draft genome.</title>
        <authorList>
            <person name="Kono N."/>
            <person name="Arakawa K."/>
        </authorList>
    </citation>
    <scope>NUCLEOTIDE SEQUENCE [LARGE SCALE GENOMIC DNA]</scope>
</reference>
<gene>
    <name evidence="2" type="ORF">CEXT_444481</name>
</gene>
<proteinExistence type="predicted"/>
<name>A0AAV4U3K8_CAEEX</name>